<keyword evidence="4" id="KW-1003">Cell membrane</keyword>
<keyword evidence="7" id="KW-0915">Sodium</keyword>
<dbReference type="PANTHER" id="PTHR42985:SF40">
    <property type="entry name" value="LD47995P-RELATED"/>
    <property type="match status" value="1"/>
</dbReference>
<evidence type="ECO:0000256" key="1">
    <source>
        <dbReference type="ARBA" id="ARBA00004651"/>
    </source>
</evidence>
<dbReference type="InterPro" id="IPR001734">
    <property type="entry name" value="Na/solute_symporter"/>
</dbReference>
<evidence type="ECO:0000256" key="5">
    <source>
        <dbReference type="ARBA" id="ARBA00022692"/>
    </source>
</evidence>
<feature type="transmembrane region" description="Helical" evidence="12">
    <location>
        <begin position="353"/>
        <end position="375"/>
    </location>
</feature>
<feature type="transmembrane region" description="Helical" evidence="12">
    <location>
        <begin position="508"/>
        <end position="526"/>
    </location>
</feature>
<evidence type="ECO:0000256" key="2">
    <source>
        <dbReference type="ARBA" id="ARBA00006434"/>
    </source>
</evidence>
<evidence type="ECO:0000313" key="13">
    <source>
        <dbReference type="EMBL" id="PUV26296.1"/>
    </source>
</evidence>
<keyword evidence="14" id="KW-1185">Reference proteome</keyword>
<feature type="transmembrane region" description="Helical" evidence="12">
    <location>
        <begin position="446"/>
        <end position="463"/>
    </location>
</feature>
<dbReference type="Pfam" id="PF00474">
    <property type="entry name" value="SSF"/>
    <property type="match status" value="1"/>
</dbReference>
<evidence type="ECO:0000256" key="3">
    <source>
        <dbReference type="ARBA" id="ARBA00022448"/>
    </source>
</evidence>
<dbReference type="GO" id="GO:0006814">
    <property type="term" value="P:sodium ion transport"/>
    <property type="evidence" value="ECO:0007669"/>
    <property type="project" value="UniProtKB-KW"/>
</dbReference>
<gene>
    <name evidence="13" type="ORF">DCO56_04915</name>
</gene>
<keyword evidence="9 12" id="KW-0472">Membrane</keyword>
<evidence type="ECO:0000256" key="9">
    <source>
        <dbReference type="ARBA" id="ARBA00023136"/>
    </source>
</evidence>
<dbReference type="GO" id="GO:0005886">
    <property type="term" value="C:plasma membrane"/>
    <property type="evidence" value="ECO:0007669"/>
    <property type="project" value="UniProtKB-SubCell"/>
</dbReference>
<evidence type="ECO:0000256" key="6">
    <source>
        <dbReference type="ARBA" id="ARBA00022989"/>
    </source>
</evidence>
<dbReference type="InterPro" id="IPR038377">
    <property type="entry name" value="Na/Glc_symporter_sf"/>
</dbReference>
<keyword evidence="3" id="KW-0813">Transport</keyword>
<organism evidence="13 14">
    <name type="scientific">Sphingobacterium athyrii</name>
    <dbReference type="NCBI Taxonomy" id="2152717"/>
    <lineage>
        <taxon>Bacteria</taxon>
        <taxon>Pseudomonadati</taxon>
        <taxon>Bacteroidota</taxon>
        <taxon>Sphingobacteriia</taxon>
        <taxon>Sphingobacteriales</taxon>
        <taxon>Sphingobacteriaceae</taxon>
        <taxon>Sphingobacterium</taxon>
    </lineage>
</organism>
<dbReference type="CDD" id="cd11477">
    <property type="entry name" value="SLC5sbd_u1"/>
    <property type="match status" value="1"/>
</dbReference>
<dbReference type="EMBL" id="QCXX01000001">
    <property type="protein sequence ID" value="PUV26296.1"/>
    <property type="molecule type" value="Genomic_DNA"/>
</dbReference>
<comment type="caution">
    <text evidence="13">The sequence shown here is derived from an EMBL/GenBank/DDBJ whole genome shotgun (WGS) entry which is preliminary data.</text>
</comment>
<feature type="transmembrane region" description="Helical" evidence="12">
    <location>
        <begin position="44"/>
        <end position="65"/>
    </location>
</feature>
<feature type="transmembrane region" description="Helical" evidence="12">
    <location>
        <begin position="309"/>
        <end position="332"/>
    </location>
</feature>
<comment type="subcellular location">
    <subcellularLocation>
        <location evidence="1">Cell membrane</location>
        <topology evidence="1">Multi-pass membrane protein</topology>
    </subcellularLocation>
</comment>
<keyword evidence="5 12" id="KW-0812">Transmembrane</keyword>
<feature type="transmembrane region" description="Helical" evidence="12">
    <location>
        <begin position="259"/>
        <end position="281"/>
    </location>
</feature>
<name>A0A363NZQ3_9SPHI</name>
<reference evidence="13 14" key="1">
    <citation type="submission" date="2018-04" db="EMBL/GenBank/DDBJ databases">
        <title>Sphingobacterium sp. M46 Genome.</title>
        <authorList>
            <person name="Cheng J."/>
            <person name="Li Y."/>
        </authorList>
    </citation>
    <scope>NUCLEOTIDE SEQUENCE [LARGE SCALE GENOMIC DNA]</scope>
    <source>
        <strain evidence="13 14">M46</strain>
    </source>
</reference>
<feature type="transmembrane region" description="Helical" evidence="12">
    <location>
        <begin position="6"/>
        <end position="23"/>
    </location>
</feature>
<evidence type="ECO:0000313" key="14">
    <source>
        <dbReference type="Proteomes" id="UP000250831"/>
    </source>
</evidence>
<dbReference type="GO" id="GO:0015293">
    <property type="term" value="F:symporter activity"/>
    <property type="evidence" value="ECO:0007669"/>
    <property type="project" value="TreeGrafter"/>
</dbReference>
<protein>
    <submittedName>
        <fullName evidence="13">Sodium transporter</fullName>
    </submittedName>
</protein>
<dbReference type="PANTHER" id="PTHR42985">
    <property type="entry name" value="SODIUM-COUPLED MONOCARBOXYLATE TRANSPORTER"/>
    <property type="match status" value="1"/>
</dbReference>
<keyword evidence="8" id="KW-0406">Ion transport</keyword>
<dbReference type="InterPro" id="IPR051163">
    <property type="entry name" value="Sodium:Solute_Symporter_SSF"/>
</dbReference>
<feature type="transmembrane region" description="Helical" evidence="12">
    <location>
        <begin position="221"/>
        <end position="243"/>
    </location>
</feature>
<feature type="transmembrane region" description="Helical" evidence="12">
    <location>
        <begin position="414"/>
        <end position="434"/>
    </location>
</feature>
<dbReference type="PROSITE" id="PS50283">
    <property type="entry name" value="NA_SOLUT_SYMP_3"/>
    <property type="match status" value="1"/>
</dbReference>
<dbReference type="AlphaFoldDB" id="A0A363NZQ3"/>
<dbReference type="Proteomes" id="UP000250831">
    <property type="component" value="Unassembled WGS sequence"/>
</dbReference>
<feature type="transmembrane region" description="Helical" evidence="12">
    <location>
        <begin position="178"/>
        <end position="196"/>
    </location>
</feature>
<keyword evidence="10" id="KW-0739">Sodium transport</keyword>
<evidence type="ECO:0000256" key="4">
    <source>
        <dbReference type="ARBA" id="ARBA00022475"/>
    </source>
</evidence>
<feature type="transmembrane region" description="Helical" evidence="12">
    <location>
        <begin position="381"/>
        <end position="402"/>
    </location>
</feature>
<proteinExistence type="inferred from homology"/>
<feature type="transmembrane region" description="Helical" evidence="12">
    <location>
        <begin position="71"/>
        <end position="92"/>
    </location>
</feature>
<comment type="similarity">
    <text evidence="2 11">Belongs to the sodium:solute symporter (SSF) (TC 2.A.21) family.</text>
</comment>
<accession>A0A363NZQ3</accession>
<feature type="transmembrane region" description="Helical" evidence="12">
    <location>
        <begin position="148"/>
        <end position="171"/>
    </location>
</feature>
<evidence type="ECO:0000256" key="8">
    <source>
        <dbReference type="ARBA" id="ARBA00023065"/>
    </source>
</evidence>
<evidence type="ECO:0000256" key="12">
    <source>
        <dbReference type="SAM" id="Phobius"/>
    </source>
</evidence>
<evidence type="ECO:0000256" key="11">
    <source>
        <dbReference type="RuleBase" id="RU362091"/>
    </source>
</evidence>
<evidence type="ECO:0000256" key="10">
    <source>
        <dbReference type="ARBA" id="ARBA00023201"/>
    </source>
</evidence>
<evidence type="ECO:0000256" key="7">
    <source>
        <dbReference type="ARBA" id="ARBA00023053"/>
    </source>
</evidence>
<keyword evidence="6 12" id="KW-1133">Transmembrane helix</keyword>
<feature type="transmembrane region" description="Helical" evidence="12">
    <location>
        <begin position="532"/>
        <end position="549"/>
    </location>
</feature>
<dbReference type="OrthoDB" id="9761931at2"/>
<dbReference type="Gene3D" id="1.20.1730.10">
    <property type="entry name" value="Sodium/glucose cotransporter"/>
    <property type="match status" value="1"/>
</dbReference>
<feature type="transmembrane region" description="Helical" evidence="12">
    <location>
        <begin position="118"/>
        <end position="136"/>
    </location>
</feature>
<sequence>MSVLDYIVMLLFAGIVIVAGLSFGKTGKTMKSYFAAGGAVPWQISGLSLFMSFFSAGTFVVWGSIAYQYGLVAVVIQLTMCIGGVLVGKFIAPAWQKSHALTAAEFVSRRLGISVQKFYSYLILFISMMYTGAFLYPVAKIVNVSTGFPVEFCVIILGLLIILYTVVGGLWGAMITDVIQFIVLTAAVIIVVPLAFDRIGGVRELFIQAPPNYFLPVTPEYSWLFLLAFGIYNGIFIGGNWAYVQRYTSVESPKSARKVGYLFAALYFFSPFIWMLPPMIYKIVNSNLVGLEAEGAYLLMCKEVLPKGLIGLMLGGMVFATASSVNATLNLAAAVFTNDLYKVIRSSSKPKQLMFVAKTAVVVFGLLTIGVALLVPSAGGIVEVVITVGAVTGCSLYGPPIWALFSKYHSGRSILYCTLLGLGINVYLKLLHPIVTGFSFDRAEEMLAGAITPFVLLGGYEIWAKSKKEVSPSYLDYKMKQKEQIGSLSDESEDEEDTEAQNQYGLKVLSKTMALTAGIFVVLALVADKGTWVTLMVGLVIGLASYSIYRNLKK</sequence>